<dbReference type="Gene3D" id="3.40.640.10">
    <property type="entry name" value="Type I PLP-dependent aspartate aminotransferase-like (Major domain)"/>
    <property type="match status" value="1"/>
</dbReference>
<protein>
    <recommendedName>
        <fullName evidence="1">Aminotransferase</fullName>
        <ecNumber evidence="1">2.6.1.-</ecNumber>
    </recommendedName>
</protein>
<reference evidence="3 4" key="1">
    <citation type="submission" date="2024-04" db="EMBL/GenBank/DDBJ databases">
        <title>Human intestinal bacterial collection.</title>
        <authorList>
            <person name="Pauvert C."/>
            <person name="Hitch T.C.A."/>
            <person name="Clavel T."/>
        </authorList>
    </citation>
    <scope>NUCLEOTIDE SEQUENCE [LARGE SCALE GENOMIC DNA]</scope>
    <source>
        <strain evidence="3 4">CLA-KB-H42</strain>
    </source>
</reference>
<organism evidence="3 4">
    <name type="scientific">Raoultibacter massiliensis</name>
    <dbReference type="NCBI Taxonomy" id="1852371"/>
    <lineage>
        <taxon>Bacteria</taxon>
        <taxon>Bacillati</taxon>
        <taxon>Actinomycetota</taxon>
        <taxon>Coriobacteriia</taxon>
        <taxon>Eggerthellales</taxon>
        <taxon>Eggerthellaceae</taxon>
        <taxon>Raoultibacter</taxon>
    </lineage>
</organism>
<dbReference type="InterPro" id="IPR015424">
    <property type="entry name" value="PyrdxlP-dep_Trfase"/>
</dbReference>
<dbReference type="InterPro" id="IPR004839">
    <property type="entry name" value="Aminotransferase_I/II_large"/>
</dbReference>
<evidence type="ECO:0000259" key="2">
    <source>
        <dbReference type="Pfam" id="PF00155"/>
    </source>
</evidence>
<evidence type="ECO:0000313" key="4">
    <source>
        <dbReference type="Proteomes" id="UP001487305"/>
    </source>
</evidence>
<dbReference type="NCBIfam" id="NF005305">
    <property type="entry name" value="PRK06836.1"/>
    <property type="match status" value="1"/>
</dbReference>
<evidence type="ECO:0000256" key="1">
    <source>
        <dbReference type="RuleBase" id="RU000481"/>
    </source>
</evidence>
<accession>A0ABV1JBA1</accession>
<dbReference type="PROSITE" id="PS00105">
    <property type="entry name" value="AA_TRANSFER_CLASS_1"/>
    <property type="match status" value="1"/>
</dbReference>
<dbReference type="EC" id="2.6.1.-" evidence="1"/>
<dbReference type="SUPFAM" id="SSF53383">
    <property type="entry name" value="PLP-dependent transferases"/>
    <property type="match status" value="1"/>
</dbReference>
<dbReference type="CDD" id="cd00609">
    <property type="entry name" value="AAT_like"/>
    <property type="match status" value="1"/>
</dbReference>
<evidence type="ECO:0000313" key="3">
    <source>
        <dbReference type="EMBL" id="MEQ3361947.1"/>
    </source>
</evidence>
<dbReference type="PANTHER" id="PTHR42691:SF1">
    <property type="entry name" value="ASPARTATE AMINOTRANSFERASE YHDR-RELATED"/>
    <property type="match status" value="1"/>
</dbReference>
<comment type="caution">
    <text evidence="3">The sequence shown here is derived from an EMBL/GenBank/DDBJ whole genome shotgun (WGS) entry which is preliminary data.</text>
</comment>
<sequence length="394" mass="42964">MVNEKMYDLGSEPSAIRELFAYGLARKAEIGADKVFDFSLGNPSIPAPDAVKQAIVELLDEPPISLHGYTPAQGTPGVRSAIADSINRRFGMKATSSNIYMTAGAAASLAISINAVADAGDEFIVVAPYFPEYRIWIEAADCTCVEVMARELDFQLDLAAIEAVVTPKTKGVIVNSPNNPVGSVYSEENLRGLADVLRVKQEEFGSVIYLICDEPYREIVYEGVNVPYVPALYDNTIVCYSYSKSLSLPGERIGYIYVSERMPEWNRAYAAICGAGRALGFVCAPSLFQGVIEKCVDVPTDVAAYAENRELLCQGLAGLGYEYVEPQGAFYLWVKALEPDEQAFAARAKEHELLLVPSTSFGCTGYVRIGYCVSKETIANSMPAFKALMEEYRG</sequence>
<dbReference type="Proteomes" id="UP001487305">
    <property type="component" value="Unassembled WGS sequence"/>
</dbReference>
<dbReference type="EMBL" id="JBBNOP010000002">
    <property type="protein sequence ID" value="MEQ3361947.1"/>
    <property type="molecule type" value="Genomic_DNA"/>
</dbReference>
<keyword evidence="1 3" id="KW-0032">Aminotransferase</keyword>
<keyword evidence="4" id="KW-1185">Reference proteome</keyword>
<keyword evidence="1 3" id="KW-0808">Transferase</keyword>
<dbReference type="GO" id="GO:0008483">
    <property type="term" value="F:transaminase activity"/>
    <property type="evidence" value="ECO:0007669"/>
    <property type="project" value="UniProtKB-KW"/>
</dbReference>
<dbReference type="InterPro" id="IPR004838">
    <property type="entry name" value="NHTrfase_class1_PyrdxlP-BS"/>
</dbReference>
<name>A0ABV1JBA1_9ACTN</name>
<feature type="domain" description="Aminotransferase class I/classII large" evidence="2">
    <location>
        <begin position="34"/>
        <end position="380"/>
    </location>
</feature>
<dbReference type="Pfam" id="PF00155">
    <property type="entry name" value="Aminotran_1_2"/>
    <property type="match status" value="1"/>
</dbReference>
<dbReference type="RefSeq" id="WP_349227114.1">
    <property type="nucleotide sequence ID" value="NZ_JBBNOP010000002.1"/>
</dbReference>
<dbReference type="InterPro" id="IPR015421">
    <property type="entry name" value="PyrdxlP-dep_Trfase_major"/>
</dbReference>
<gene>
    <name evidence="3" type="ORF">AAA083_03025</name>
</gene>
<proteinExistence type="inferred from homology"/>
<dbReference type="PANTHER" id="PTHR42691">
    <property type="entry name" value="ASPARTATE AMINOTRANSFERASE YHDR-RELATED"/>
    <property type="match status" value="1"/>
</dbReference>
<comment type="similarity">
    <text evidence="1">Belongs to the class-I pyridoxal-phosphate-dependent aminotransferase family.</text>
</comment>
<dbReference type="PRINTS" id="PR00753">
    <property type="entry name" value="ACCSYNTHASE"/>
</dbReference>
<comment type="cofactor">
    <cofactor evidence="1">
        <name>pyridoxal 5'-phosphate</name>
        <dbReference type="ChEBI" id="CHEBI:597326"/>
    </cofactor>
</comment>